<dbReference type="Proteomes" id="UP000299102">
    <property type="component" value="Unassembled WGS sequence"/>
</dbReference>
<organism evidence="1 2">
    <name type="scientific">Eumeta variegata</name>
    <name type="common">Bagworm moth</name>
    <name type="synonym">Eumeta japonica</name>
    <dbReference type="NCBI Taxonomy" id="151549"/>
    <lineage>
        <taxon>Eukaryota</taxon>
        <taxon>Metazoa</taxon>
        <taxon>Ecdysozoa</taxon>
        <taxon>Arthropoda</taxon>
        <taxon>Hexapoda</taxon>
        <taxon>Insecta</taxon>
        <taxon>Pterygota</taxon>
        <taxon>Neoptera</taxon>
        <taxon>Endopterygota</taxon>
        <taxon>Lepidoptera</taxon>
        <taxon>Glossata</taxon>
        <taxon>Ditrysia</taxon>
        <taxon>Tineoidea</taxon>
        <taxon>Psychidae</taxon>
        <taxon>Oiketicinae</taxon>
        <taxon>Eumeta</taxon>
    </lineage>
</organism>
<evidence type="ECO:0000313" key="2">
    <source>
        <dbReference type="Proteomes" id="UP000299102"/>
    </source>
</evidence>
<comment type="caution">
    <text evidence="1">The sequence shown here is derived from an EMBL/GenBank/DDBJ whole genome shotgun (WGS) entry which is preliminary data.</text>
</comment>
<name>A0A4C1URE3_EUMVA</name>
<proteinExistence type="predicted"/>
<dbReference type="EMBL" id="BGZK01000208">
    <property type="protein sequence ID" value="GBP28546.1"/>
    <property type="molecule type" value="Genomic_DNA"/>
</dbReference>
<accession>A0A4C1URE3</accession>
<evidence type="ECO:0000313" key="1">
    <source>
        <dbReference type="EMBL" id="GBP28546.1"/>
    </source>
</evidence>
<gene>
    <name evidence="1" type="ORF">EVAR_23011_1</name>
</gene>
<reference evidence="1 2" key="1">
    <citation type="journal article" date="2019" name="Commun. Biol.">
        <title>The bagworm genome reveals a unique fibroin gene that provides high tensile strength.</title>
        <authorList>
            <person name="Kono N."/>
            <person name="Nakamura H."/>
            <person name="Ohtoshi R."/>
            <person name="Tomita M."/>
            <person name="Numata K."/>
            <person name="Arakawa K."/>
        </authorList>
    </citation>
    <scope>NUCLEOTIDE SEQUENCE [LARGE SCALE GENOMIC DNA]</scope>
</reference>
<sequence>MNYATYPCVRISVAGGPCQISQGNAGRMVHDEVDRIARRISSYRSDAISVTRSEAKPAIDPVDEVASGRVRAWQAHTRAARTPHINIEIIKVYHVAGRSQSRPRPRPCNETHLST</sequence>
<dbReference type="AlphaFoldDB" id="A0A4C1URE3"/>
<keyword evidence="2" id="KW-1185">Reference proteome</keyword>
<protein>
    <submittedName>
        <fullName evidence="1">Uncharacterized protein</fullName>
    </submittedName>
</protein>